<keyword evidence="4" id="KW-1185">Reference proteome</keyword>
<dbReference type="Gene3D" id="3.40.50.720">
    <property type="entry name" value="NAD(P)-binding Rossmann-like Domain"/>
    <property type="match status" value="1"/>
</dbReference>
<keyword evidence="1" id="KW-1133">Transmembrane helix</keyword>
<proteinExistence type="predicted"/>
<feature type="transmembrane region" description="Helical" evidence="1">
    <location>
        <begin position="362"/>
        <end position="382"/>
    </location>
</feature>
<organism evidence="3 4">
    <name type="scientific">Sulfitobacter pacificus</name>
    <dbReference type="NCBI Taxonomy" id="1499314"/>
    <lineage>
        <taxon>Bacteria</taxon>
        <taxon>Pseudomonadati</taxon>
        <taxon>Pseudomonadota</taxon>
        <taxon>Alphaproteobacteria</taxon>
        <taxon>Rhodobacterales</taxon>
        <taxon>Roseobacteraceae</taxon>
        <taxon>Sulfitobacter</taxon>
    </lineage>
</organism>
<keyword evidence="1" id="KW-0472">Membrane</keyword>
<name>A0ABQ5VPA9_9RHOB</name>
<evidence type="ECO:0000313" key="3">
    <source>
        <dbReference type="EMBL" id="GLQ28917.1"/>
    </source>
</evidence>
<dbReference type="Pfam" id="PF13460">
    <property type="entry name" value="NAD_binding_10"/>
    <property type="match status" value="1"/>
</dbReference>
<sequence length="439" mass="46950">MTKVKSPSINVLVIGAYGLIGQGITERLIAEGYQVTGLGRDLKTAKRVLPNIPWIKHDIRDLADATAWQAVLGEFRTVVNCSGALQDGPDDDLEALHNHAVSALAAACVAEDVALIQISAVGARADASTPFLASKGRGDAAIRAAGGKWHIFRPGLILASNAYGGTTMLRMLAAFPWVQPIAKPDAKIQTISRDDVAVVVAAAANGTIPYGFEADLVEEEAHSLREVVKQMRHRLGFNSARFEIVLPDFAVTAVSKLADLLSWFGWRSPLRSTAVKVLTEGVQGTPEDLSRFEVPSATSLSQTLSRTSVGAQDRLFARMALLVPVIFTCLSLFWVASGVIGIVKVSEASEVLQNVGWSKRLAVASVLFWAVIDIVIGIAFSLRKYAYAACWTAVGVSVFYLAASTLTVPSLWIDPLGPLVKVVPTIVLALVARAVLETR</sequence>
<feature type="domain" description="NAD(P)-binding" evidence="2">
    <location>
        <begin position="15"/>
        <end position="205"/>
    </location>
</feature>
<feature type="transmembrane region" description="Helical" evidence="1">
    <location>
        <begin position="315"/>
        <end position="342"/>
    </location>
</feature>
<gene>
    <name evidence="3" type="ORF">GCM10007927_37200</name>
</gene>
<evidence type="ECO:0000256" key="1">
    <source>
        <dbReference type="SAM" id="Phobius"/>
    </source>
</evidence>
<dbReference type="InterPro" id="IPR036291">
    <property type="entry name" value="NAD(P)-bd_dom_sf"/>
</dbReference>
<dbReference type="RefSeq" id="WP_284375970.1">
    <property type="nucleotide sequence ID" value="NZ_BSNL01000004.1"/>
</dbReference>
<dbReference type="PANTHER" id="PTHR12126:SF11">
    <property type="entry name" value="NADH DEHYDROGENASE [UBIQUINONE] 1 ALPHA SUBCOMPLEX SUBUNIT 9, MITOCHONDRIAL"/>
    <property type="match status" value="1"/>
</dbReference>
<dbReference type="PANTHER" id="PTHR12126">
    <property type="entry name" value="NADH-UBIQUINONE OXIDOREDUCTASE 39 KDA SUBUNIT-RELATED"/>
    <property type="match status" value="1"/>
</dbReference>
<reference evidence="3" key="2">
    <citation type="submission" date="2023-01" db="EMBL/GenBank/DDBJ databases">
        <title>Draft genome sequence of Sulfitobacter pacificus strain NBRC 109915.</title>
        <authorList>
            <person name="Sun Q."/>
            <person name="Mori K."/>
        </authorList>
    </citation>
    <scope>NUCLEOTIDE SEQUENCE</scope>
    <source>
        <strain evidence="3">NBRC 109915</strain>
    </source>
</reference>
<dbReference type="Pfam" id="PF13781">
    <property type="entry name" value="DoxX_3"/>
    <property type="match status" value="1"/>
</dbReference>
<dbReference type="EMBL" id="BSNL01000004">
    <property type="protein sequence ID" value="GLQ28917.1"/>
    <property type="molecule type" value="Genomic_DNA"/>
</dbReference>
<protein>
    <recommendedName>
        <fullName evidence="2">NAD(P)-binding domain-containing protein</fullName>
    </recommendedName>
</protein>
<dbReference type="Proteomes" id="UP001161388">
    <property type="component" value="Unassembled WGS sequence"/>
</dbReference>
<evidence type="ECO:0000313" key="4">
    <source>
        <dbReference type="Proteomes" id="UP001161388"/>
    </source>
</evidence>
<dbReference type="InterPro" id="IPR025695">
    <property type="entry name" value="DoxX-like"/>
</dbReference>
<dbReference type="InterPro" id="IPR051207">
    <property type="entry name" value="ComplexI_NDUFA9_subunit"/>
</dbReference>
<feature type="transmembrane region" description="Helical" evidence="1">
    <location>
        <begin position="419"/>
        <end position="436"/>
    </location>
</feature>
<keyword evidence="1" id="KW-0812">Transmembrane</keyword>
<evidence type="ECO:0000259" key="2">
    <source>
        <dbReference type="Pfam" id="PF13460"/>
    </source>
</evidence>
<reference evidence="3" key="1">
    <citation type="journal article" date="2014" name="Int. J. Syst. Evol. Microbiol.">
        <title>Complete genome of a new Firmicutes species belonging to the dominant human colonic microbiota ('Ruminococcus bicirculans') reveals two chromosomes and a selective capacity to utilize plant glucans.</title>
        <authorList>
            <consortium name="NISC Comparative Sequencing Program"/>
            <person name="Wegmann U."/>
            <person name="Louis P."/>
            <person name="Goesmann A."/>
            <person name="Henrissat B."/>
            <person name="Duncan S.H."/>
            <person name="Flint H.J."/>
        </authorList>
    </citation>
    <scope>NUCLEOTIDE SEQUENCE</scope>
    <source>
        <strain evidence="3">NBRC 109915</strain>
    </source>
</reference>
<dbReference type="SUPFAM" id="SSF51735">
    <property type="entry name" value="NAD(P)-binding Rossmann-fold domains"/>
    <property type="match status" value="1"/>
</dbReference>
<feature type="transmembrane region" description="Helical" evidence="1">
    <location>
        <begin position="389"/>
        <end position="413"/>
    </location>
</feature>
<comment type="caution">
    <text evidence="3">The sequence shown here is derived from an EMBL/GenBank/DDBJ whole genome shotgun (WGS) entry which is preliminary data.</text>
</comment>
<accession>A0ABQ5VPA9</accession>
<dbReference type="InterPro" id="IPR016040">
    <property type="entry name" value="NAD(P)-bd_dom"/>
</dbReference>